<dbReference type="InterPro" id="IPR053235">
    <property type="entry name" value="Ser_Thr_kinase"/>
</dbReference>
<keyword evidence="3" id="KW-0418">Kinase</keyword>
<gene>
    <name evidence="3" type="ORF">TEOVI_000034200</name>
</gene>
<sequence>MGCNTSTAKSHDGGWAVGVCCRRGGAHKGVRRLEEEEDDSVVLPYSPSSSLCEWYNKQLEEGCRRYSAPIDEPARIEKHRSSIHPRAGDEKGIQNGNGLMRKTSELTVAVVREPNRLTMYHMRALERRVGRGMFSDVTLADMTVCTVPRSLWKGAGEKGDPTDEGSDHHMKYLIACKEYSMKNLSWATSEQLVKEAEHLCHLKSNNRLLKVFLVERVPDNSDNGSGGVSTSCAEAASRTLPFCADPLVLLKTPALSVDLPQKNAKLRVYMEYAKYGTLRDVLLKEVPDKFGKAYMHELTVRAYMREVLLALAVLHEADIPHGDLCAKNIFISNPISRVYGTAYPAYISDIPAGRLDKASSRAVSRALISTTTDATHFLTGTEPSASRAEGSAGHCEGRNAAERATGRSFRQRTPTGHHRSVGGAKNEPYGSQRTDPILRRGERAVSIVANRARTECDDCDSGCSHWVDDEVKHLIQDCSYIDGEVVSIPSSNSSVEGTNFGTNGLFKGGKVAKDGSVSSTHAFPHALSFAECGSIAENSTTAYIRSGGEVEARGLLSSRGHPTPVLVCGQQRTGDGSIHSSADVYHRKSKILVKLGHYGRIRSVLLSEKEDVSHLLGSVPHLAPESMGSGVLTPASDVYAFAMTFIELATPRGALYEDLYPGNTGQSRKRLAGAELSRMWMNNIKNYVEDNFHDVPLPQQLSEECRGMLRRCLSRVPAKRPTVVELLQHRYFLLGHWAAEAVRSGQIESPWRETDFEAAALACGLPLLPSVEECTGVVN</sequence>
<feature type="compositionally biased region" description="Basic and acidic residues" evidence="1">
    <location>
        <begin position="395"/>
        <end position="405"/>
    </location>
</feature>
<dbReference type="GO" id="GO:0005524">
    <property type="term" value="F:ATP binding"/>
    <property type="evidence" value="ECO:0007669"/>
    <property type="project" value="InterPro"/>
</dbReference>
<evidence type="ECO:0000259" key="2">
    <source>
        <dbReference type="PROSITE" id="PS50011"/>
    </source>
</evidence>
<evidence type="ECO:0000313" key="3">
    <source>
        <dbReference type="EMBL" id="SCU66830.1"/>
    </source>
</evidence>
<dbReference type="GO" id="GO:0004674">
    <property type="term" value="F:protein serine/threonine kinase activity"/>
    <property type="evidence" value="ECO:0007669"/>
    <property type="project" value="TreeGrafter"/>
</dbReference>
<evidence type="ECO:0000256" key="1">
    <source>
        <dbReference type="SAM" id="MobiDB-lite"/>
    </source>
</evidence>
<dbReference type="SUPFAM" id="SSF56112">
    <property type="entry name" value="Protein kinase-like (PK-like)"/>
    <property type="match status" value="1"/>
</dbReference>
<dbReference type="GO" id="GO:0005737">
    <property type="term" value="C:cytoplasm"/>
    <property type="evidence" value="ECO:0007669"/>
    <property type="project" value="TreeGrafter"/>
</dbReference>
<dbReference type="VEuPathDB" id="TriTrypDB:TEOVI_000034200"/>
<evidence type="ECO:0000313" key="4">
    <source>
        <dbReference type="Proteomes" id="UP000195570"/>
    </source>
</evidence>
<organism evidence="3 4">
    <name type="scientific">Trypanosoma equiperdum</name>
    <dbReference type="NCBI Taxonomy" id="5694"/>
    <lineage>
        <taxon>Eukaryota</taxon>
        <taxon>Discoba</taxon>
        <taxon>Euglenozoa</taxon>
        <taxon>Kinetoplastea</taxon>
        <taxon>Metakinetoplastina</taxon>
        <taxon>Trypanosomatida</taxon>
        <taxon>Trypanosomatidae</taxon>
        <taxon>Trypanosoma</taxon>
    </lineage>
</organism>
<dbReference type="InterPro" id="IPR000719">
    <property type="entry name" value="Prot_kinase_dom"/>
</dbReference>
<dbReference type="PROSITE" id="PS50011">
    <property type="entry name" value="PROTEIN_KINASE_DOM"/>
    <property type="match status" value="1"/>
</dbReference>
<feature type="region of interest" description="Disordered" evidence="1">
    <location>
        <begin position="377"/>
        <end position="435"/>
    </location>
</feature>
<comment type="caution">
    <text evidence="3">The sequence shown here is derived from an EMBL/GenBank/DDBJ whole genome shotgun (WGS) entry which is preliminary data.</text>
</comment>
<keyword evidence="3" id="KW-0808">Transferase</keyword>
<dbReference type="Proteomes" id="UP000195570">
    <property type="component" value="Unassembled WGS sequence"/>
</dbReference>
<protein>
    <submittedName>
        <fullName evidence="3">Protein kinase, putative</fullName>
    </submittedName>
</protein>
<proteinExistence type="predicted"/>
<reference evidence="3" key="1">
    <citation type="submission" date="2016-09" db="EMBL/GenBank/DDBJ databases">
        <authorList>
            <person name="Hebert L."/>
            <person name="Moumen B."/>
        </authorList>
    </citation>
    <scope>NUCLEOTIDE SEQUENCE [LARGE SCALE GENOMIC DNA]</scope>
    <source>
        <strain evidence="3">OVI</strain>
    </source>
</reference>
<feature type="domain" description="Protein kinase" evidence="2">
    <location>
        <begin position="123"/>
        <end position="732"/>
    </location>
</feature>
<dbReference type="EMBL" id="CZPT02000621">
    <property type="protein sequence ID" value="SCU66830.1"/>
    <property type="molecule type" value="Genomic_DNA"/>
</dbReference>
<dbReference type="AlphaFoldDB" id="A0A1G4I4Q2"/>
<name>A0A1G4I4Q2_TRYEQ</name>
<dbReference type="PROSITE" id="PS00109">
    <property type="entry name" value="PROTEIN_KINASE_TYR"/>
    <property type="match status" value="1"/>
</dbReference>
<dbReference type="GeneID" id="92374282"/>
<dbReference type="Gene3D" id="1.10.510.10">
    <property type="entry name" value="Transferase(Phosphotransferase) domain 1"/>
    <property type="match status" value="2"/>
</dbReference>
<accession>A0A1G4I4Q2</accession>
<dbReference type="PANTHER" id="PTHR24361">
    <property type="entry name" value="MITOGEN-ACTIVATED KINASE KINASE KINASE"/>
    <property type="match status" value="1"/>
</dbReference>
<dbReference type="Pfam" id="PF00069">
    <property type="entry name" value="Pkinase"/>
    <property type="match status" value="1"/>
</dbReference>
<dbReference type="SMART" id="SM00220">
    <property type="entry name" value="S_TKc"/>
    <property type="match status" value="1"/>
</dbReference>
<dbReference type="InterPro" id="IPR011009">
    <property type="entry name" value="Kinase-like_dom_sf"/>
</dbReference>
<keyword evidence="4" id="KW-1185">Reference proteome</keyword>
<dbReference type="RefSeq" id="XP_067078231.1">
    <property type="nucleotide sequence ID" value="XM_067222130.1"/>
</dbReference>
<dbReference type="InterPro" id="IPR008266">
    <property type="entry name" value="Tyr_kinase_AS"/>
</dbReference>